<dbReference type="Proteomes" id="UP000681722">
    <property type="component" value="Unassembled WGS sequence"/>
</dbReference>
<name>A0A813RKL0_9BILA</name>
<evidence type="ECO:0000313" key="15">
    <source>
        <dbReference type="Proteomes" id="UP000663829"/>
    </source>
</evidence>
<evidence type="ECO:0000256" key="9">
    <source>
        <dbReference type="SAM" id="Coils"/>
    </source>
</evidence>
<dbReference type="PANTHER" id="PTHR21448">
    <property type="entry name" value="SMOOTH MUSCLE MYOSIN HEAVY CHAIN-RELATED"/>
    <property type="match status" value="1"/>
</dbReference>
<feature type="region of interest" description="Disordered" evidence="10">
    <location>
        <begin position="592"/>
        <end position="616"/>
    </location>
</feature>
<keyword evidence="11" id="KW-0812">Transmembrane</keyword>
<evidence type="ECO:0000256" key="10">
    <source>
        <dbReference type="SAM" id="MobiDB-lite"/>
    </source>
</evidence>
<dbReference type="EMBL" id="CAJNOQ010000295">
    <property type="protein sequence ID" value="CAF0783717.1"/>
    <property type="molecule type" value="Genomic_DNA"/>
</dbReference>
<evidence type="ECO:0000256" key="8">
    <source>
        <dbReference type="ARBA" id="ARBA00044824"/>
    </source>
</evidence>
<sequence>MYISYCFCVLLECGSSISKQCSYWFCLNKQMSNNLDLAGKYQILANEFAKVRGQVTVLKKAIVDEQSKNQELQEHLNQKDQNLRRNTQEIETISFLNNQLRSRLEILQQELNDIELQSKLKKNKQQKRDLSFNDNRHSNDDVLMQELENKIKDYEILHRKVFDLDKQIQDADNEKRSYRSTVEQLQSEMEEMQTIHRRTLDENNQILKQIKQENETLNEKLKQQLLVAETCITVSTQPHSAEPNGLTSDDKSTIRLSSFDVGTTEQLPEIYLHKYLKSWIDAFTEFTIYIEERLKNHKSFNSSNDTSEKPSTNTAANNNTDSMNFAELYSMFLSSCEKILTLAVRSVCDEPDMSVKDNNESEIDTIDKQKHIQLTISNLNKTITDLLQKWSKNLSKIREISALIIQFDSSKSSFTPETLKQTINDLLSSLQAGTIIHCDLDKSYNDKLCLEYELTVSPVHLTTTDECILSALRKISNLDQQIGQLIKTNHKYLFEQKKQKRLDNNSNISDDNQQNAIHSKTILYNAEIIGTLEQEKEHWRLEYQLLKIKYEKMRDDYTKQIDELRQKNHEMLINNSDVNENDVAFPQHMPSIEQSTTLSSLTDRGRTSSEPPSERETMIKNYYSQKILDLETKLQLVNSKAISFYNELQNAHQRLKLSKEQEKKLENEIELIGQDMAKMRDELATTTKSYEEQIATMSDHLASLNERLTMQNDEIDRLQHRPTASKLIKQMSQITNWRSTNIVSQRPLLERVDEVDDDTSSRYSTNDTGCMKYFGIKSYLNNFYDRTAHSSEPDGSQFKYLTRSRQKKFSSNWWKATLYLGTTLVFLGFTILLVGLLLPRKNIEISSDASSITVDRNAMNFNQNLEYCRLFGIFIFVAGGFLFTVSLFLPTFCNTYCAAETDEVNYYTDPFKVSSSQNPVAKNIVPVTSTLKSIQPNYRKDESRLTTEGIMPIQSS</sequence>
<feature type="coiled-coil region" evidence="9">
    <location>
        <begin position="547"/>
        <end position="581"/>
    </location>
</feature>
<keyword evidence="4" id="KW-0694">RNA-binding</keyword>
<evidence type="ECO:0000256" key="1">
    <source>
        <dbReference type="ARBA" id="ARBA00004412"/>
    </source>
</evidence>
<feature type="transmembrane region" description="Helical" evidence="11">
    <location>
        <begin position="867"/>
        <end position="889"/>
    </location>
</feature>
<dbReference type="InterPro" id="IPR040024">
    <property type="entry name" value="PPP1R21"/>
</dbReference>
<feature type="compositionally biased region" description="Basic and acidic residues" evidence="10">
    <location>
        <begin position="603"/>
        <end position="616"/>
    </location>
</feature>
<protein>
    <recommendedName>
        <fullName evidence="2">Protein phosphatase 1 regulatory subunit 21</fullName>
    </recommendedName>
    <alternativeName>
        <fullName evidence="7">Coiled-coil domain-containing protein 128</fullName>
    </alternativeName>
    <alternativeName>
        <fullName evidence="8">Ferry endosomal RAB5 effector complex subunit 2</fullName>
    </alternativeName>
    <alternativeName>
        <fullName evidence="6">KLRAQ motif-containing protein 1</fullName>
    </alternativeName>
</protein>
<dbReference type="EMBL" id="CAJOBC010000295">
    <property type="protein sequence ID" value="CAF3567263.1"/>
    <property type="molecule type" value="Genomic_DNA"/>
</dbReference>
<dbReference type="Pfam" id="PF10205">
    <property type="entry name" value="KLRAQ"/>
    <property type="match status" value="1"/>
</dbReference>
<evidence type="ECO:0000259" key="12">
    <source>
        <dbReference type="SMART" id="SM01254"/>
    </source>
</evidence>
<dbReference type="InterPro" id="IPR049372">
    <property type="entry name" value="PPP1R21_C"/>
</dbReference>
<keyword evidence="3" id="KW-0967">Endosome</keyword>
<dbReference type="GO" id="GO:0016020">
    <property type="term" value="C:membrane"/>
    <property type="evidence" value="ECO:0007669"/>
    <property type="project" value="TreeGrafter"/>
</dbReference>
<proteinExistence type="predicted"/>
<dbReference type="GO" id="GO:0003723">
    <property type="term" value="F:RNA binding"/>
    <property type="evidence" value="ECO:0007669"/>
    <property type="project" value="UniProtKB-KW"/>
</dbReference>
<dbReference type="Pfam" id="PF10212">
    <property type="entry name" value="PPP1R21_helical"/>
    <property type="match status" value="1"/>
</dbReference>
<dbReference type="Proteomes" id="UP000663829">
    <property type="component" value="Unassembled WGS sequence"/>
</dbReference>
<evidence type="ECO:0000256" key="11">
    <source>
        <dbReference type="SAM" id="Phobius"/>
    </source>
</evidence>
<feature type="coiled-coil region" evidence="9">
    <location>
        <begin position="645"/>
        <end position="721"/>
    </location>
</feature>
<dbReference type="OrthoDB" id="5566667at2759"/>
<feature type="region of interest" description="Disordered" evidence="10">
    <location>
        <begin position="299"/>
        <end position="320"/>
    </location>
</feature>
<organism evidence="13 15">
    <name type="scientific">Didymodactylos carnosus</name>
    <dbReference type="NCBI Taxonomy" id="1234261"/>
    <lineage>
        <taxon>Eukaryota</taxon>
        <taxon>Metazoa</taxon>
        <taxon>Spiralia</taxon>
        <taxon>Gnathifera</taxon>
        <taxon>Rotifera</taxon>
        <taxon>Eurotatoria</taxon>
        <taxon>Bdelloidea</taxon>
        <taxon>Philodinida</taxon>
        <taxon>Philodinidae</taxon>
        <taxon>Didymodactylos</taxon>
    </lineage>
</organism>
<comment type="subcellular location">
    <subcellularLocation>
        <location evidence="1">Early endosome</location>
    </subcellularLocation>
</comment>
<dbReference type="AlphaFoldDB" id="A0A813RKL0"/>
<evidence type="ECO:0000313" key="13">
    <source>
        <dbReference type="EMBL" id="CAF0783717.1"/>
    </source>
</evidence>
<accession>A0A813RKL0</accession>
<keyword evidence="15" id="KW-1185">Reference proteome</keyword>
<feature type="coiled-coil region" evidence="9">
    <location>
        <begin position="62"/>
        <end position="227"/>
    </location>
</feature>
<feature type="compositionally biased region" description="Polar residues" evidence="10">
    <location>
        <begin position="299"/>
        <end position="311"/>
    </location>
</feature>
<gene>
    <name evidence="13" type="ORF">GPM918_LOCUS2613</name>
    <name evidence="14" type="ORF">SRO942_LOCUS2613</name>
</gene>
<evidence type="ECO:0000256" key="3">
    <source>
        <dbReference type="ARBA" id="ARBA00022753"/>
    </source>
</evidence>
<dbReference type="InterPro" id="IPR019343">
    <property type="entry name" value="PPP1R21_N"/>
</dbReference>
<evidence type="ECO:0000256" key="7">
    <source>
        <dbReference type="ARBA" id="ARBA00031617"/>
    </source>
</evidence>
<dbReference type="PANTHER" id="PTHR21448:SF0">
    <property type="entry name" value="PROTEIN PHOSPHATASE 1 REGULATORY SUBUNIT 21"/>
    <property type="match status" value="1"/>
</dbReference>
<dbReference type="GO" id="GO:0005769">
    <property type="term" value="C:early endosome"/>
    <property type="evidence" value="ECO:0007669"/>
    <property type="project" value="UniProtKB-SubCell"/>
</dbReference>
<dbReference type="InterPro" id="IPR019348">
    <property type="entry name" value="PPP1R21_six_helix"/>
</dbReference>
<keyword evidence="11" id="KW-0472">Membrane</keyword>
<feature type="domain" description="Protein phosphatase 1 regulatory subunit 21 N-terminal" evidence="12">
    <location>
        <begin position="42"/>
        <end position="147"/>
    </location>
</feature>
<keyword evidence="11" id="KW-1133">Transmembrane helix</keyword>
<evidence type="ECO:0000256" key="2">
    <source>
        <dbReference type="ARBA" id="ARBA00020102"/>
    </source>
</evidence>
<feature type="compositionally biased region" description="Polar residues" evidence="10">
    <location>
        <begin position="592"/>
        <end position="602"/>
    </location>
</feature>
<evidence type="ECO:0000256" key="5">
    <source>
        <dbReference type="ARBA" id="ARBA00023054"/>
    </source>
</evidence>
<evidence type="ECO:0000313" key="14">
    <source>
        <dbReference type="EMBL" id="CAF3567263.1"/>
    </source>
</evidence>
<evidence type="ECO:0000256" key="6">
    <source>
        <dbReference type="ARBA" id="ARBA00031361"/>
    </source>
</evidence>
<comment type="caution">
    <text evidence="13">The sequence shown here is derived from an EMBL/GenBank/DDBJ whole genome shotgun (WGS) entry which is preliminary data.</text>
</comment>
<dbReference type="Pfam" id="PF14927">
    <property type="entry name" value="Neurensin"/>
    <property type="match status" value="1"/>
</dbReference>
<reference evidence="13" key="1">
    <citation type="submission" date="2021-02" db="EMBL/GenBank/DDBJ databases">
        <authorList>
            <person name="Nowell W R."/>
        </authorList>
    </citation>
    <scope>NUCLEOTIDE SEQUENCE</scope>
</reference>
<dbReference type="SMART" id="SM01254">
    <property type="entry name" value="KLRAQ"/>
    <property type="match status" value="1"/>
</dbReference>
<feature type="transmembrane region" description="Helical" evidence="11">
    <location>
        <begin position="813"/>
        <end position="838"/>
    </location>
</feature>
<evidence type="ECO:0000256" key="4">
    <source>
        <dbReference type="ARBA" id="ARBA00022884"/>
    </source>
</evidence>
<keyword evidence="5 9" id="KW-0175">Coiled coil</keyword>
<dbReference type="Pfam" id="PF21636">
    <property type="entry name" value="PPP1R21_C"/>
    <property type="match status" value="1"/>
</dbReference>